<dbReference type="PANTHER" id="PTHR10314">
    <property type="entry name" value="CYSTATHIONINE BETA-SYNTHASE"/>
    <property type="match status" value="1"/>
</dbReference>
<keyword evidence="7 12" id="KW-0791">Threonine biosynthesis</keyword>
<dbReference type="EMBL" id="CP007029">
    <property type="protein sequence ID" value="AHE97699.1"/>
    <property type="molecule type" value="Genomic_DNA"/>
</dbReference>
<sequence>MAFGHRYTGLIERYRDRLPVHDDTRIISLGEGNTPLIRLNNVPRHIGRDVELYVKFEGLNPTGSFKDRGMTMAVTKAVEEGSEAIICASTGNTSASAAAYAARAGITAFVVIPDGKIAMGKLAQAMMHGSVVIQIEGNFDDGMRLVKQVAESAPVTLVNSVNPFRLQGQKTAAFEIVEELGRAPDYHCLPVGNAGNITAHWIGYCELSASSGEHVTEACTFCKGHCRFAGGGVAGQRPKMVGYQASGSAPFLRGAMVDHPETVATAIRIGHPQSWDVAWKVQKESGGWFDECTDDEILAAQKLLAEKEGVFCEPASAASVAGALRDIQAGRIPEGSSVVCTLTGHGLKDPDAAIAQAGSAPLKVAAELDAVTRAILDNLG</sequence>
<evidence type="ECO:0000256" key="11">
    <source>
        <dbReference type="NCBIfam" id="TIGR00260"/>
    </source>
</evidence>
<feature type="binding site" evidence="13">
    <location>
        <position position="343"/>
    </location>
    <ligand>
        <name>pyridoxal 5'-phosphate</name>
        <dbReference type="ChEBI" id="CHEBI:597326"/>
    </ligand>
</feature>
<keyword evidence="8 12" id="KW-0663">Pyridoxal phosphate</keyword>
<dbReference type="SUPFAM" id="SSF53686">
    <property type="entry name" value="Tryptophan synthase beta subunit-like PLP-dependent enzymes"/>
    <property type="match status" value="1"/>
</dbReference>
<dbReference type="AlphaFoldDB" id="W0DGE9"/>
<evidence type="ECO:0000256" key="3">
    <source>
        <dbReference type="ARBA" id="ARBA00004979"/>
    </source>
</evidence>
<evidence type="ECO:0000256" key="12">
    <source>
        <dbReference type="PIRNR" id="PIRNR038945"/>
    </source>
</evidence>
<evidence type="ECO:0000256" key="8">
    <source>
        <dbReference type="ARBA" id="ARBA00022898"/>
    </source>
</evidence>
<keyword evidence="6 12" id="KW-0028">Amino-acid biosynthesis</keyword>
<dbReference type="InterPro" id="IPR004450">
    <property type="entry name" value="Thr_synthase-like"/>
</dbReference>
<evidence type="ECO:0000313" key="16">
    <source>
        <dbReference type="EMBL" id="AHE97699.1"/>
    </source>
</evidence>
<keyword evidence="17" id="KW-1185">Reference proteome</keyword>
<feature type="binding site" evidence="13">
    <location>
        <position position="92"/>
    </location>
    <ligand>
        <name>pyridoxal 5'-phosphate</name>
        <dbReference type="ChEBI" id="CHEBI:597326"/>
    </ligand>
</feature>
<evidence type="ECO:0000256" key="5">
    <source>
        <dbReference type="ARBA" id="ARBA00018679"/>
    </source>
</evidence>
<evidence type="ECO:0000256" key="9">
    <source>
        <dbReference type="ARBA" id="ARBA00047931"/>
    </source>
</evidence>
<dbReference type="PIRSF" id="PIRSF038945">
    <property type="entry name" value="Thr_synthase"/>
    <property type="match status" value="1"/>
</dbReference>
<evidence type="ECO:0000256" key="10">
    <source>
        <dbReference type="ARBA" id="ARBA00049144"/>
    </source>
</evidence>
<dbReference type="InterPro" id="IPR050214">
    <property type="entry name" value="Cys_Synth/Cystath_Beta-Synth"/>
</dbReference>
<evidence type="ECO:0000256" key="2">
    <source>
        <dbReference type="ARBA" id="ARBA00004962"/>
    </source>
</evidence>
<dbReference type="OrthoDB" id="9778118at2"/>
<dbReference type="PROSITE" id="PS00165">
    <property type="entry name" value="DEHYDRATASE_SER_THR"/>
    <property type="match status" value="1"/>
</dbReference>
<evidence type="ECO:0000256" key="13">
    <source>
        <dbReference type="PIRSR" id="PIRSR038945-1"/>
    </source>
</evidence>
<dbReference type="Pfam" id="PF00291">
    <property type="entry name" value="PALP"/>
    <property type="match status" value="1"/>
</dbReference>
<dbReference type="Gene3D" id="3.40.50.1100">
    <property type="match status" value="2"/>
</dbReference>
<dbReference type="InterPro" id="IPR000634">
    <property type="entry name" value="Ser/Thr_deHydtase_PyrdxlP-BS"/>
</dbReference>
<accession>W0DGE9</accession>
<dbReference type="KEGG" id="tti:THITH_04845"/>
<evidence type="ECO:0000313" key="17">
    <source>
        <dbReference type="Proteomes" id="UP000005289"/>
    </source>
</evidence>
<comment type="similarity">
    <text evidence="4 12">Belongs to the threonine synthase family.</text>
</comment>
<dbReference type="RefSeq" id="WP_006749007.1">
    <property type="nucleotide sequence ID" value="NZ_CP007029.1"/>
</dbReference>
<feature type="binding site" evidence="13">
    <location>
        <begin position="192"/>
        <end position="196"/>
    </location>
    <ligand>
        <name>pyridoxal 5'-phosphate</name>
        <dbReference type="ChEBI" id="CHEBI:597326"/>
    </ligand>
</feature>
<dbReference type="FunFam" id="3.40.50.1100:FF:000013">
    <property type="entry name" value="Threonine synthase"/>
    <property type="match status" value="1"/>
</dbReference>
<comment type="catalytic activity">
    <reaction evidence="10 12">
        <text>O-phospho-L-homoserine + H2O = L-threonine + phosphate</text>
        <dbReference type="Rhea" id="RHEA:10840"/>
        <dbReference type="ChEBI" id="CHEBI:15377"/>
        <dbReference type="ChEBI" id="CHEBI:43474"/>
        <dbReference type="ChEBI" id="CHEBI:57590"/>
        <dbReference type="ChEBI" id="CHEBI:57926"/>
        <dbReference type="EC" id="4.2.3.1"/>
    </reaction>
</comment>
<protein>
    <recommendedName>
        <fullName evidence="5 11">Threonine synthase</fullName>
        <ecNumber evidence="11 12">4.2.3.1</ecNumber>
    </recommendedName>
</protein>
<dbReference type="InterPro" id="IPR001926">
    <property type="entry name" value="TrpB-like_PALP"/>
</dbReference>
<dbReference type="CDD" id="cd01563">
    <property type="entry name" value="Thr-synth_1"/>
    <property type="match status" value="1"/>
</dbReference>
<evidence type="ECO:0000256" key="7">
    <source>
        <dbReference type="ARBA" id="ARBA00022697"/>
    </source>
</evidence>
<dbReference type="HOGENOM" id="CLU_028142_0_0_6"/>
<dbReference type="NCBIfam" id="TIGR00260">
    <property type="entry name" value="thrC"/>
    <property type="match status" value="1"/>
</dbReference>
<evidence type="ECO:0000256" key="4">
    <source>
        <dbReference type="ARBA" id="ARBA00005517"/>
    </source>
</evidence>
<dbReference type="GO" id="GO:0009088">
    <property type="term" value="P:threonine biosynthetic process"/>
    <property type="evidence" value="ECO:0007669"/>
    <property type="project" value="UniProtKB-UniRule"/>
</dbReference>
<proteinExistence type="inferred from homology"/>
<dbReference type="GO" id="GO:0004124">
    <property type="term" value="F:cysteine synthase activity"/>
    <property type="evidence" value="ECO:0007669"/>
    <property type="project" value="UniProtKB-EC"/>
</dbReference>
<dbReference type="GO" id="GO:0004795">
    <property type="term" value="F:threonine synthase activity"/>
    <property type="evidence" value="ECO:0007669"/>
    <property type="project" value="UniProtKB-UniRule"/>
</dbReference>
<comment type="cofactor">
    <cofactor evidence="1 12 13">
        <name>pyridoxal 5'-phosphate</name>
        <dbReference type="ChEBI" id="CHEBI:597326"/>
    </cofactor>
</comment>
<feature type="modified residue" description="N6-(pyridoxal phosphate)lysine" evidence="14">
    <location>
        <position position="66"/>
    </location>
</feature>
<evidence type="ECO:0000256" key="6">
    <source>
        <dbReference type="ARBA" id="ARBA00022605"/>
    </source>
</evidence>
<comment type="pathway">
    <text evidence="3 12">Amino-acid biosynthesis; L-threonine biosynthesis; L-threonine from L-aspartate: step 5/5.</text>
</comment>
<evidence type="ECO:0000256" key="1">
    <source>
        <dbReference type="ARBA" id="ARBA00001933"/>
    </source>
</evidence>
<comment type="pathway">
    <text evidence="2">Amino-acid biosynthesis; L-cysteine biosynthesis; L-cysteine from L-serine: step 2/2.</text>
</comment>
<evidence type="ECO:0000259" key="15">
    <source>
        <dbReference type="Pfam" id="PF00291"/>
    </source>
</evidence>
<dbReference type="GO" id="GO:0030170">
    <property type="term" value="F:pyridoxal phosphate binding"/>
    <property type="evidence" value="ECO:0007669"/>
    <property type="project" value="InterPro"/>
</dbReference>
<dbReference type="InterPro" id="IPR036052">
    <property type="entry name" value="TrpB-like_PALP_sf"/>
</dbReference>
<dbReference type="UniPathway" id="UPA00050">
    <property type="reaction ID" value="UER00065"/>
</dbReference>
<name>W0DGE9_9GAMM</name>
<keyword evidence="12 16" id="KW-0456">Lyase</keyword>
<dbReference type="Proteomes" id="UP000005289">
    <property type="component" value="Chromosome"/>
</dbReference>
<evidence type="ECO:0000256" key="14">
    <source>
        <dbReference type="PIRSR" id="PIRSR038945-2"/>
    </source>
</evidence>
<feature type="domain" description="Tryptophan synthase beta chain-like PALP" evidence="15">
    <location>
        <begin position="27"/>
        <end position="344"/>
    </location>
</feature>
<dbReference type="InterPro" id="IPR026260">
    <property type="entry name" value="Thr_Synthase_bac/arc"/>
</dbReference>
<dbReference type="EC" id="4.2.3.1" evidence="11 12"/>
<comment type="function">
    <text evidence="12">Catalyzes the gamma-elimination of phosphate from L-phosphohomoserine and the beta-addition of water to produce L-threonine.</text>
</comment>
<comment type="catalytic activity">
    <reaction evidence="9">
        <text>O-acetyl-L-serine + hydrogen sulfide = L-cysteine + acetate</text>
        <dbReference type="Rhea" id="RHEA:14829"/>
        <dbReference type="ChEBI" id="CHEBI:29919"/>
        <dbReference type="ChEBI" id="CHEBI:30089"/>
        <dbReference type="ChEBI" id="CHEBI:35235"/>
        <dbReference type="ChEBI" id="CHEBI:58340"/>
        <dbReference type="EC" id="2.5.1.47"/>
    </reaction>
</comment>
<gene>
    <name evidence="16" type="ORF">THITH_04845</name>
</gene>
<organism evidence="16 17">
    <name type="scientific">Thioalkalivibrio paradoxus ARh 1</name>
    <dbReference type="NCBI Taxonomy" id="713585"/>
    <lineage>
        <taxon>Bacteria</taxon>
        <taxon>Pseudomonadati</taxon>
        <taxon>Pseudomonadota</taxon>
        <taxon>Gammaproteobacteria</taxon>
        <taxon>Chromatiales</taxon>
        <taxon>Ectothiorhodospiraceae</taxon>
        <taxon>Thioalkalivibrio</taxon>
    </lineage>
</organism>
<reference evidence="16 17" key="1">
    <citation type="submission" date="2013-12" db="EMBL/GenBank/DDBJ databases">
        <authorList>
            <consortium name="DOE Joint Genome Institute"/>
            <person name="Muyzer G."/>
            <person name="Huntemann M."/>
            <person name="Han J."/>
            <person name="Chen A."/>
            <person name="Kyrpides N."/>
            <person name="Mavromatis K."/>
            <person name="Markowitz V."/>
            <person name="Palaniappan K."/>
            <person name="Ivanova N."/>
            <person name="Schaumberg A."/>
            <person name="Pati A."/>
            <person name="Liolios K."/>
            <person name="Nordberg H.P."/>
            <person name="Cantor M.N."/>
            <person name="Hua S.X."/>
            <person name="Woyke T."/>
        </authorList>
    </citation>
    <scope>NUCLEOTIDE SEQUENCE [LARGE SCALE GENOMIC DNA]</scope>
    <source>
        <strain evidence="16 17">ARh 1</strain>
    </source>
</reference>
<dbReference type="STRING" id="713585.THITH_04845"/>